<comment type="caution">
    <text evidence="1">The sequence shown here is derived from an EMBL/GenBank/DDBJ whole genome shotgun (WGS) entry which is preliminary data.</text>
</comment>
<accession>A0ABV3F546</accession>
<organism evidence="1 2">
    <name type="scientific">Nocardia fusca</name>
    <dbReference type="NCBI Taxonomy" id="941183"/>
    <lineage>
        <taxon>Bacteria</taxon>
        <taxon>Bacillati</taxon>
        <taxon>Actinomycetota</taxon>
        <taxon>Actinomycetes</taxon>
        <taxon>Mycobacteriales</taxon>
        <taxon>Nocardiaceae</taxon>
        <taxon>Nocardia</taxon>
    </lineage>
</organism>
<evidence type="ECO:0000313" key="1">
    <source>
        <dbReference type="EMBL" id="MEV0362825.1"/>
    </source>
</evidence>
<gene>
    <name evidence="1" type="ORF">AB0H72_08985</name>
</gene>
<dbReference type="EMBL" id="JBFAIH010000003">
    <property type="protein sequence ID" value="MEV0362825.1"/>
    <property type="molecule type" value="Genomic_DNA"/>
</dbReference>
<reference evidence="1 2" key="1">
    <citation type="submission" date="2024-06" db="EMBL/GenBank/DDBJ databases">
        <title>The Natural Products Discovery Center: Release of the First 8490 Sequenced Strains for Exploring Actinobacteria Biosynthetic Diversity.</title>
        <authorList>
            <person name="Kalkreuter E."/>
            <person name="Kautsar S.A."/>
            <person name="Yang D."/>
            <person name="Bader C.D."/>
            <person name="Teijaro C.N."/>
            <person name="Fluegel L."/>
            <person name="Davis C.M."/>
            <person name="Simpson J.R."/>
            <person name="Lauterbach L."/>
            <person name="Steele A.D."/>
            <person name="Gui C."/>
            <person name="Meng S."/>
            <person name="Li G."/>
            <person name="Viehrig K."/>
            <person name="Ye F."/>
            <person name="Su P."/>
            <person name="Kiefer A.F."/>
            <person name="Nichols A."/>
            <person name="Cepeda A.J."/>
            <person name="Yan W."/>
            <person name="Fan B."/>
            <person name="Jiang Y."/>
            <person name="Adhikari A."/>
            <person name="Zheng C.-J."/>
            <person name="Schuster L."/>
            <person name="Cowan T.M."/>
            <person name="Smanski M.J."/>
            <person name="Chevrette M.G."/>
            <person name="De Carvalho L.P.S."/>
            <person name="Shen B."/>
        </authorList>
    </citation>
    <scope>NUCLEOTIDE SEQUENCE [LARGE SCALE GENOMIC DNA]</scope>
    <source>
        <strain evidence="1 2">NPDC050671</strain>
    </source>
</reference>
<proteinExistence type="predicted"/>
<protein>
    <submittedName>
        <fullName evidence="1">Uncharacterized protein</fullName>
    </submittedName>
</protein>
<dbReference type="Proteomes" id="UP001551658">
    <property type="component" value="Unassembled WGS sequence"/>
</dbReference>
<evidence type="ECO:0000313" key="2">
    <source>
        <dbReference type="Proteomes" id="UP001551658"/>
    </source>
</evidence>
<keyword evidence="2" id="KW-1185">Reference proteome</keyword>
<sequence>MITVYPVLDYFSTCPRCGYPAEATTAVRSYAHGETARETHITCGMPCGWSVVE</sequence>
<dbReference type="RefSeq" id="WP_357975973.1">
    <property type="nucleotide sequence ID" value="NZ_JBFAIH010000003.1"/>
</dbReference>
<name>A0ABV3F546_9NOCA</name>